<dbReference type="AlphaFoldDB" id="A0A840VIB8"/>
<dbReference type="RefSeq" id="WP_184021527.1">
    <property type="nucleotide sequence ID" value="NZ_JACHFD010000028.1"/>
</dbReference>
<protein>
    <submittedName>
        <fullName evidence="2">Uncharacterized protein</fullName>
    </submittedName>
</protein>
<keyword evidence="1" id="KW-0732">Signal</keyword>
<name>A0A840VIB8_9BACT</name>
<gene>
    <name evidence="2" type="ORF">HNR46_003790</name>
</gene>
<keyword evidence="3" id="KW-1185">Reference proteome</keyword>
<accession>A0A840VIB8</accession>
<comment type="caution">
    <text evidence="2">The sequence shown here is derived from an EMBL/GenBank/DDBJ whole genome shotgun (WGS) entry which is preliminary data.</text>
</comment>
<sequence>MTRRLLLGLSLAWIASVLPVSAKDAGRDVVGRAKVEVYFATNGDPAEAGARVVPAPEEVVRRFQAQKALHFSHYRRLGGDVKPIYRSYENWAEPIAGSDEILCRFEVQSRLPEKGLRLDLELWLSRKKILKSGVVLGPSKPVYVLGPEWRGGRLIIAVELVPAAS</sequence>
<evidence type="ECO:0000256" key="1">
    <source>
        <dbReference type="SAM" id="SignalP"/>
    </source>
</evidence>
<organism evidence="2 3">
    <name type="scientific">Haloferula luteola</name>
    <dbReference type="NCBI Taxonomy" id="595692"/>
    <lineage>
        <taxon>Bacteria</taxon>
        <taxon>Pseudomonadati</taxon>
        <taxon>Verrucomicrobiota</taxon>
        <taxon>Verrucomicrobiia</taxon>
        <taxon>Verrucomicrobiales</taxon>
        <taxon>Verrucomicrobiaceae</taxon>
        <taxon>Haloferula</taxon>
    </lineage>
</organism>
<proteinExistence type="predicted"/>
<reference evidence="2 3" key="1">
    <citation type="submission" date="2020-08" db="EMBL/GenBank/DDBJ databases">
        <title>Genomic Encyclopedia of Type Strains, Phase IV (KMG-IV): sequencing the most valuable type-strain genomes for metagenomic binning, comparative biology and taxonomic classification.</title>
        <authorList>
            <person name="Goeker M."/>
        </authorList>
    </citation>
    <scope>NUCLEOTIDE SEQUENCE [LARGE SCALE GENOMIC DNA]</scope>
    <source>
        <strain evidence="2 3">YC6886</strain>
    </source>
</reference>
<evidence type="ECO:0000313" key="2">
    <source>
        <dbReference type="EMBL" id="MBB5353529.1"/>
    </source>
</evidence>
<dbReference type="Proteomes" id="UP000557717">
    <property type="component" value="Unassembled WGS sequence"/>
</dbReference>
<feature type="signal peptide" evidence="1">
    <location>
        <begin position="1"/>
        <end position="22"/>
    </location>
</feature>
<evidence type="ECO:0000313" key="3">
    <source>
        <dbReference type="Proteomes" id="UP000557717"/>
    </source>
</evidence>
<dbReference type="EMBL" id="JACHFD010000028">
    <property type="protein sequence ID" value="MBB5353529.1"/>
    <property type="molecule type" value="Genomic_DNA"/>
</dbReference>
<feature type="chain" id="PRO_5032598641" evidence="1">
    <location>
        <begin position="23"/>
        <end position="165"/>
    </location>
</feature>